<evidence type="ECO:0000313" key="3">
    <source>
        <dbReference type="Proteomes" id="UP000693672"/>
    </source>
</evidence>
<proteinExistence type="predicted"/>
<sequence length="207" mass="23236">MHPINTPPFSRNFTLQFLIAVYAIYWIVLAFHPTNRGQWLMENVIPIATVALLGWTYRRFPLSNLSYGLLFVFLCLHTYAAHYTYQGTPVDVWLKSSFHTKRSYFDRVGHFAFGLLLAYPCRETLMRLTGIRGKGSYVLAAAIILTFSALFEIVEAAVGILAGSVGAQYVGLQGDVFDSERDMALGLAGAIIAMGILALRHRRRLRT</sequence>
<feature type="transmembrane region" description="Helical" evidence="1">
    <location>
        <begin position="183"/>
        <end position="199"/>
    </location>
</feature>
<feature type="transmembrane region" description="Helical" evidence="1">
    <location>
        <begin position="37"/>
        <end position="55"/>
    </location>
</feature>
<dbReference type="PIRSF" id="PIRSF020606">
    <property type="entry name" value="UCP020606"/>
    <property type="match status" value="1"/>
</dbReference>
<feature type="transmembrane region" description="Helical" evidence="1">
    <location>
        <begin position="137"/>
        <end position="163"/>
    </location>
</feature>
<comment type="caution">
    <text evidence="2">The sequence shown here is derived from an EMBL/GenBank/DDBJ whole genome shotgun (WGS) entry which is preliminary data.</text>
</comment>
<feature type="transmembrane region" description="Helical" evidence="1">
    <location>
        <begin position="105"/>
        <end position="125"/>
    </location>
</feature>
<dbReference type="Proteomes" id="UP000693672">
    <property type="component" value="Unassembled WGS sequence"/>
</dbReference>
<keyword evidence="3" id="KW-1185">Reference proteome</keyword>
<name>A0A916JZC6_9BACL</name>
<feature type="transmembrane region" description="Helical" evidence="1">
    <location>
        <begin position="67"/>
        <end position="85"/>
    </location>
</feature>
<dbReference type="InterPro" id="IPR058534">
    <property type="entry name" value="YjdF"/>
</dbReference>
<dbReference type="InterPro" id="IPR014509">
    <property type="entry name" value="YjdF-like"/>
</dbReference>
<protein>
    <submittedName>
        <fullName evidence="2">Inner membrane protein YjdF</fullName>
    </submittedName>
</protein>
<gene>
    <name evidence="2" type="primary">yjdF</name>
    <name evidence="2" type="ORF">PAESOLCIP111_01875</name>
</gene>
<keyword evidence="1" id="KW-0472">Membrane</keyword>
<evidence type="ECO:0000313" key="2">
    <source>
        <dbReference type="EMBL" id="CAG7616181.1"/>
    </source>
</evidence>
<keyword evidence="1" id="KW-0812">Transmembrane</keyword>
<dbReference type="AlphaFoldDB" id="A0A916JZC6"/>
<dbReference type="RefSeq" id="WP_218091668.1">
    <property type="nucleotide sequence ID" value="NZ_CAJVAS010000006.1"/>
</dbReference>
<organism evidence="2 3">
    <name type="scientific">Paenibacillus solanacearum</name>
    <dbReference type="NCBI Taxonomy" id="2048548"/>
    <lineage>
        <taxon>Bacteria</taxon>
        <taxon>Bacillati</taxon>
        <taxon>Bacillota</taxon>
        <taxon>Bacilli</taxon>
        <taxon>Bacillales</taxon>
        <taxon>Paenibacillaceae</taxon>
        <taxon>Paenibacillus</taxon>
    </lineage>
</organism>
<dbReference type="EMBL" id="CAJVAS010000006">
    <property type="protein sequence ID" value="CAG7616181.1"/>
    <property type="molecule type" value="Genomic_DNA"/>
</dbReference>
<evidence type="ECO:0000256" key="1">
    <source>
        <dbReference type="SAM" id="Phobius"/>
    </source>
</evidence>
<feature type="transmembrane region" description="Helical" evidence="1">
    <location>
        <begin position="12"/>
        <end position="31"/>
    </location>
</feature>
<keyword evidence="1" id="KW-1133">Transmembrane helix</keyword>
<accession>A0A916JZC6</accession>
<dbReference type="Pfam" id="PF09997">
    <property type="entry name" value="DUF2238"/>
    <property type="match status" value="1"/>
</dbReference>
<reference evidence="2" key="1">
    <citation type="submission" date="2021-06" db="EMBL/GenBank/DDBJ databases">
        <authorList>
            <person name="Criscuolo A."/>
        </authorList>
    </citation>
    <scope>NUCLEOTIDE SEQUENCE</scope>
    <source>
        <strain evidence="2">CIP111600</strain>
    </source>
</reference>